<dbReference type="PROSITE" id="PS50076">
    <property type="entry name" value="DNAJ_2"/>
    <property type="match status" value="1"/>
</dbReference>
<dbReference type="InterPro" id="IPR001623">
    <property type="entry name" value="DnaJ_domain"/>
</dbReference>
<feature type="compositionally biased region" description="Low complexity" evidence="1">
    <location>
        <begin position="522"/>
        <end position="537"/>
    </location>
</feature>
<protein>
    <recommendedName>
        <fullName evidence="2">J domain-containing protein</fullName>
    </recommendedName>
</protein>
<dbReference type="InterPro" id="IPR036869">
    <property type="entry name" value="J_dom_sf"/>
</dbReference>
<dbReference type="CDD" id="cd06257">
    <property type="entry name" value="DnaJ"/>
    <property type="match status" value="1"/>
</dbReference>
<feature type="domain" description="J" evidence="2">
    <location>
        <begin position="173"/>
        <end position="238"/>
    </location>
</feature>
<feature type="region of interest" description="Disordered" evidence="1">
    <location>
        <begin position="510"/>
        <end position="550"/>
    </location>
</feature>
<gene>
    <name evidence="3" type="ORF">PCAR00345_LOCUS19424</name>
    <name evidence="4" type="ORF">PCAR00345_LOCUS19429</name>
</gene>
<dbReference type="EMBL" id="HBIZ01030490">
    <property type="protein sequence ID" value="CAE0766812.1"/>
    <property type="molecule type" value="Transcribed_RNA"/>
</dbReference>
<dbReference type="SUPFAM" id="SSF46565">
    <property type="entry name" value="Chaperone J-domain"/>
    <property type="match status" value="1"/>
</dbReference>
<evidence type="ECO:0000313" key="4">
    <source>
        <dbReference type="EMBL" id="CAE0766817.1"/>
    </source>
</evidence>
<dbReference type="PROSITE" id="PS00636">
    <property type="entry name" value="DNAJ_1"/>
    <property type="match status" value="1"/>
</dbReference>
<dbReference type="PRINTS" id="PR00625">
    <property type="entry name" value="JDOMAIN"/>
</dbReference>
<dbReference type="Pfam" id="PF14308">
    <property type="entry name" value="DnaJ-X"/>
    <property type="match status" value="1"/>
</dbReference>
<dbReference type="PANTHER" id="PTHR44094:SF8">
    <property type="entry name" value="DNAJ HEAT SHOCK N-TERMINAL DOMAIN-CONTAINING PROTEIN-RELATED"/>
    <property type="match status" value="1"/>
</dbReference>
<dbReference type="PANTHER" id="PTHR44094">
    <property type="entry name" value="DNAJ HEAT SHOCK N-TERMINAL DOMAIN-CONTAINING PROTEIN"/>
    <property type="match status" value="1"/>
</dbReference>
<dbReference type="InterPro" id="IPR026894">
    <property type="entry name" value="DnaJ_X"/>
</dbReference>
<dbReference type="AlphaFoldDB" id="A0A6S9WPX5"/>
<accession>A0A6S9WPX5</accession>
<feature type="compositionally biased region" description="Polar residues" evidence="1">
    <location>
        <begin position="149"/>
        <end position="159"/>
    </location>
</feature>
<dbReference type="InterPro" id="IPR052423">
    <property type="entry name" value="EMIR"/>
</dbReference>
<organism evidence="3">
    <name type="scientific">Chrysotila carterae</name>
    <name type="common">Marine alga</name>
    <name type="synonym">Syracosphaera carterae</name>
    <dbReference type="NCBI Taxonomy" id="13221"/>
    <lineage>
        <taxon>Eukaryota</taxon>
        <taxon>Haptista</taxon>
        <taxon>Haptophyta</taxon>
        <taxon>Prymnesiophyceae</taxon>
        <taxon>Isochrysidales</taxon>
        <taxon>Isochrysidaceae</taxon>
        <taxon>Chrysotila</taxon>
    </lineage>
</organism>
<feature type="region of interest" description="Disordered" evidence="1">
    <location>
        <begin position="147"/>
        <end position="174"/>
    </location>
</feature>
<evidence type="ECO:0000313" key="3">
    <source>
        <dbReference type="EMBL" id="CAE0766812.1"/>
    </source>
</evidence>
<dbReference type="Gene3D" id="1.10.287.110">
    <property type="entry name" value="DnaJ domain"/>
    <property type="match status" value="1"/>
</dbReference>
<dbReference type="SMART" id="SM00271">
    <property type="entry name" value="DnaJ"/>
    <property type="match status" value="1"/>
</dbReference>
<dbReference type="EMBL" id="HBIZ01030495">
    <property type="protein sequence ID" value="CAE0766817.1"/>
    <property type="molecule type" value="Transcribed_RNA"/>
</dbReference>
<proteinExistence type="predicted"/>
<sequence length="633" mass="66948">MPAPPSAPLLSQSPFAFLLSEAFPFAELSIFSLRRPRNLLAGTSSALKSMVKGVAFGTYRLFADPIAGANQSGFPGFCQGLASGLAAAVSLPVAGAAVGCVQVGRGLINSAEAVIESSAGKDWDPETRSWYAYSLVEDAEKVRHLDEFASSSREGSSQEGARHASRRPPKESTYYERLGVAHTASTDEIKKAYYKRALRLHPDKNANDEAAKEQFQQISEAYQVLADDKLREKYDTHGQASLEQVNLMDAGVFFTMLFGSDRFEPYTGTLALAAAASMEGQISIRRMQVRQTKREVQCALAMAERVATFVRGDKEQFVSTMATEAADLASVSFGDCLLLVVAEVYKGTAAEYLGYKRSLLGVDGHVAALKSKKLSFDNHTAAAGAGFRAVGAAVRTYKLVRELKQRDDGGATETDPLSGLSANALQATQESLPLFLEAMWHVSVVDVERTLEAAMYKLFHDHSVGEAERLLRAEAVALIGDVFMRAAIDKGGTKDPRAKVAELVRLMGRPPATAGRHSANDAQPGARQAGQAGQQQHAGEKGAQEPMPTHSVQELRALPVRELKRLALVCGCGAAKIASAVEKEDLVQMLSEAMHGPAGESDGAGGGGGGGGGGGSCSNGGGRASSGCSGVKS</sequence>
<dbReference type="InterPro" id="IPR018253">
    <property type="entry name" value="DnaJ_domain_CS"/>
</dbReference>
<dbReference type="Pfam" id="PF00226">
    <property type="entry name" value="DnaJ"/>
    <property type="match status" value="1"/>
</dbReference>
<evidence type="ECO:0000256" key="1">
    <source>
        <dbReference type="SAM" id="MobiDB-lite"/>
    </source>
</evidence>
<feature type="compositionally biased region" description="Gly residues" evidence="1">
    <location>
        <begin position="602"/>
        <end position="624"/>
    </location>
</feature>
<evidence type="ECO:0000259" key="2">
    <source>
        <dbReference type="PROSITE" id="PS50076"/>
    </source>
</evidence>
<feature type="region of interest" description="Disordered" evidence="1">
    <location>
        <begin position="595"/>
        <end position="633"/>
    </location>
</feature>
<reference evidence="3" key="1">
    <citation type="submission" date="2021-01" db="EMBL/GenBank/DDBJ databases">
        <authorList>
            <person name="Corre E."/>
            <person name="Pelletier E."/>
            <person name="Niang G."/>
            <person name="Scheremetjew M."/>
            <person name="Finn R."/>
            <person name="Kale V."/>
            <person name="Holt S."/>
            <person name="Cochrane G."/>
            <person name="Meng A."/>
            <person name="Brown T."/>
            <person name="Cohen L."/>
        </authorList>
    </citation>
    <scope>NUCLEOTIDE SEQUENCE</scope>
    <source>
        <strain evidence="3">CCMP645</strain>
    </source>
</reference>
<name>A0A6S9WPX5_CHRCT</name>